<evidence type="ECO:0000313" key="4">
    <source>
        <dbReference type="Proteomes" id="UP000030960"/>
    </source>
</evidence>
<feature type="chain" id="PRO_5002097939" evidence="2">
    <location>
        <begin position="31"/>
        <end position="4497"/>
    </location>
</feature>
<feature type="signal peptide" evidence="2">
    <location>
        <begin position="1"/>
        <end position="30"/>
    </location>
</feature>
<gene>
    <name evidence="3" type="ORF">OA50_02408</name>
</gene>
<organism evidence="3 4">
    <name type="scientific">Mameliella alba</name>
    <dbReference type="NCBI Taxonomy" id="561184"/>
    <lineage>
        <taxon>Bacteria</taxon>
        <taxon>Pseudomonadati</taxon>
        <taxon>Pseudomonadota</taxon>
        <taxon>Alphaproteobacteria</taxon>
        <taxon>Rhodobacterales</taxon>
        <taxon>Roseobacteraceae</taxon>
        <taxon>Mameliella</taxon>
    </lineage>
</organism>
<accession>A0A0B3RNW9</accession>
<evidence type="ECO:0000313" key="3">
    <source>
        <dbReference type="EMBL" id="KHQ52865.1"/>
    </source>
</evidence>
<proteinExistence type="predicted"/>
<keyword evidence="4" id="KW-1185">Reference proteome</keyword>
<dbReference type="STRING" id="561184.SAMN05216376_11028"/>
<feature type="region of interest" description="Disordered" evidence="1">
    <location>
        <begin position="2057"/>
        <end position="2108"/>
    </location>
</feature>
<keyword evidence="2" id="KW-0732">Signal</keyword>
<evidence type="ECO:0000256" key="2">
    <source>
        <dbReference type="SAM" id="SignalP"/>
    </source>
</evidence>
<dbReference type="Proteomes" id="UP000030960">
    <property type="component" value="Unassembled WGS sequence"/>
</dbReference>
<reference evidence="3 4" key="1">
    <citation type="submission" date="2014-10" db="EMBL/GenBank/DDBJ databases">
        <title>Genome sequence of Ponticoccus sp. strain UMTAT08 isolated from clonal culture of toxic dinoflagellate Alexandrium tamiyavanichii.</title>
        <authorList>
            <person name="Gan H.Y."/>
            <person name="Muhd D.-D."/>
            <person name="Mohd Noor M.E."/>
            <person name="Yeong Y.S."/>
            <person name="Usup G."/>
        </authorList>
    </citation>
    <scope>NUCLEOTIDE SEQUENCE [LARGE SCALE GENOMIC DNA]</scope>
    <source>
        <strain evidence="3 4">UMTAT08</strain>
    </source>
</reference>
<comment type="caution">
    <text evidence="3">The sequence shown here is derived from an EMBL/GenBank/DDBJ whole genome shotgun (WGS) entry which is preliminary data.</text>
</comment>
<name>A0A0B3RNW9_9RHOB</name>
<dbReference type="EMBL" id="JSUQ01000009">
    <property type="protein sequence ID" value="KHQ52865.1"/>
    <property type="molecule type" value="Genomic_DNA"/>
</dbReference>
<dbReference type="PATRIC" id="fig|1515334.3.peg.2425"/>
<sequence>MSLSDTWRRMARAVLCGAFLFAAPVPPVSAQSTGGADIAAIRASTQALAAGLGRPDMIRRTEEVSLDLMFLFQEMQNLQSSLPLVADLCGQGPLTLEALGRTDCLSGLIDAERRAWRVSAEIAAQLHQVAGMSLAARLPLPTIPEEERTEESMREVELWWRNAAPTAFEAVSRIGREWMKHRGGEAPDRALRRMARALQQIEREPAIAQLRNTLRQVPDYRDMSDALQVVVNPDQSLEARAEAAMRFAAAYANAQALELGTLFSTPVAEAACLERLPAGMIAATRVDGALCVAAFERLAEAAQAEAGEVLNGAFGALAREVTASARQDTAFTAALTEAFEARILTLRLMLAKVEAIPAEVESCAEAARLMAAADVTENARRGGLDRQRLRLMSERLSAVARVCGTQAVTDQLDTLCDQARDAISGPALRLERALADAPRALPGCPRADTPGTGPECARDRMQAAWERFVKAVDVPQIAEICKVDPDRTLADWQAASDKLGEEGKAALDALVEGALATIREDAIDDVRTALDRIRIPAEIAEGVDQALAGLCRISDPGLDRAGSVARQLGDAVLAEVGLLIDGKRAEELEPLCSLVARGEPVLSGAELSDIAVQALGDEEDQRIAAANRVLAALKTLGDKGDGLIGRLSTAAIVLEGAALLDNAVALAGEEVQCGPKGGPDRLPGFDMGILSKGVTRSLTVEEGTWAIRIEADLELAICGERATSADQLQQVLGVATVTARLSETIVIGEETSPDAVRLQLSDAMRKVVAEARIEADPDKVAGQLKRIVQASGLRMQDFGALNLAPLEDASFDPDHGLQLRFAVPDPVNRTYCLSVPMSKPAADCPSFEEADKVARDIALALAEAAIEDLLTQIAPVFARGVAEIDAATELRDLFSEHAEASVVRRTRGGEVVTGLRISVSASAFRSLTDDLGLPELRGAYVFDLVPSDRGIEPVHVKAPTFDSGDLLRAALGGVPDKLLVFTEVGEPGKPPQGMNLSGRNREPCLNAYVHRVDFGSTAPMRGQLGYFCLRPEQPDPWLVVDGKVSVTSVDGSWQLALRGVTQDGADTDVLELEVLVTSLSPLFDGLRRVEGLIEVTLRDGHFTLPSDRPENAELYAYIERSLSAQMPRGVRIHGVRFSTRGIDISIDPSGAAQDAWRDLQNMALAQDGPWQDWARDVGAALEEGADYFCNTAAPLLQLGQTIEKGTLVALPEICGGAVNSESTIRLRGPELIEWACSAAGVGAGSPVSDCYVTLPEELNVCGRNINLDFVWAGDGGNREVTSRELRDCLEDQVEALLPEEVVSVEGVELGFEGTCDSSMDLADCAVIARIEVSLEDLIADYEVMGADLLARIGGDDGACQLTGGTLWATGVVSLDGMVRFGSGDAGLDALESQFRACAQALAAAAAEVALNEVSKELGSALSLDELYDALAQGGGTVLDGTRHTLDAALGGDVACRLKGRDADCGALTGPDVRDGTVTGAEMVAQFDWLDQRLALKADFGWNSTLIDAGDLSLDFSDGDDPADQVRTQAVKWAERQWRHWADPADARLSLSCPGTQDDDCLNELARKLARSLSGEVLRYEGGATLSQNDTTFVLSLPFIAQLDLLDLRANFVLRCTLDVKAFPKVGAPECDTKGANPEDLVMQALANALGQSGVLNAGDRIDLAILELTIVTRPAYDPVTRKIAVTAEAGFANLGLSETVPARITLDRNLKVDVDVDAEVLASKVTEQLASAINDLVGDYGIEIIKLYPRPLSGGLPTELVIESQANIAGFFAISAPTVVLSDNGLNVEGPNRFAIAFPDGISIPIPPIAICPNGGAIEDTKLSIFAAITVGECSASYLLNYRGSVTVDIERPLRVETEGSLTLLSIFPLGSNEGLMDLGIPLIEQRAEIGGAVSDIFAMRSEFKMDGRTLTVEADGDVKVFRAPVGAGTFLLDLDEGILDSTLMFDVGFAKGDGAVRTQSGFSRPEAMAKTSMSVAGFDAFAADLMARTNLLRTRLSVLGLRLTVVFPGLDALNPDKIADLIKDLLTPNFENLDKALAALLSGNVTINPFGDFGSGGDGMGGDGDGDMGESAEGTGASDPGDGLGDSARAPAPDQGEPAEVPPGGTPGILGVKTAELWFLPLQGDAAGLVQIGTGPRGTPDEEKVAVARIADGHFAPDGKPLGRTLSLLPAGYSQLQGGTIAEGGGCAAGRGDIVYLYSGDKVARRGFYEPCRITGPDGRPLSGLSNLDAELRRDIIGFHGALISEMGVRPEEPDGDYGRLMLRARIVDAQADHGLRGMIGFQRVDELLIAMRGALDPEAACGTSAAPVPGGEMKSKIFWLTGMRKGDIDNPETVLQSVRALWNCDEGTLARFDPESKRLATAEILSKSGEKGFERVSKMDPPKDPPVTPPPWCCGGEDPEPTPVPPTPTPIPPIIPCETGCTSGVRFGPEPKFDCGVWIDDRLSGRFAPGNLGGEGCAPGESARALNAVPGGYYPLVLPGAENKARLALAHLESGFHVTASEMAFATGMDFVPAQSDMMNGFLRIYGRADPSGLESARLLSISAQIEALEGPHPSGGRLWSLRSEHAAWTIRQAGNRMDDARATAAVGVLTKDVRAVEVLDDARMLVERPTGLWPYRWTGERWEALAEVLRRPGAAMLERDVALELYDRIPQAPETYHKVRIVDYDPAISAWAYAIGDANGVPGRMVIRRAVGKEMVIGEKRHAGLTADAPEAAVQETGEESLWVDLDVPRGSHRVQVSLSEFAERADPYICVYTPDGNLIASNDDADGRYSRVVWETSGRDPSYVLEVRNFRGGAAPGVRVRFVTDQAVGVRTSAFRKCQAPELLSVPDYFGPDPQVTEIAGLALAMEREGTLLALAGDMLENPGKSGLELFERVTVDRGGAAVARSLYLAETIGDALLFHRFMPGKDGVDEIGAIARFAATPPPRHAWPALAKELDTSDDPAPTITGSAVTIPGVEVDEAWQTPLPRHEGNGRIVYFLSDDKSRSVELDGAFANDRNIAAAVRYLLETGARRLTLLRNEPPVAEVRQQLCGPGGACAAELVRLAVGGQTAVTMPLVLQEPRGAGMESVVSIFARLAEESPDRLNDRLPTGDPWAQSGARVLRLTRDGPAHVIADDGRWACLDLDGALATAPQVRGALANWPPAQLLPAQTAAPCDDPQAVTWRIAAARKASGVGLLYRLGADQPLDLLALSETAPRVTTPAPVRDAMKGALVEALRDRIGQRDDLSVVTPGTAPTHIDPVGLVVLQVTRPGGKLAWVAGFHLPNPDPTVPEPLNCVRGEVSAEVSRPLTEEEKRMMVDLVVGVIDQPDQTACPTVERRSINLVDGSGGPQIWIEYPDRKSPGPEIKSMLQRSRHAQVTSPASPLPVDVFYRQFDLFGGNASLRLDTRLFDQLEEPRARAVRDGVQRALLELAKVAGDDRIPDATLYCRPDCRQLVGVTSHGDGMAVLAPQDGQGVRIVVLEDAPRQYPDHVDGLSAGLARVHFADCADALCLARFSLGVAGGAIAAGELPQGKVYARSASGTNLRSLGVLPLTQATGDLSEVEGAMRSVLLGRIAARGAAFSVTPLVGGEWAEPVAPVLLAFPVGGASLTRHQAVFANGENGPAFHVSETSLPSPFIRTARQSLMADGVDWGASDHQFWMIGAPSGAPVLFSLEGEPERDLLSVLNRLDADLAPAMTFETPCHIPVELGAMTLTGLDRFGPPVSAVSCHPVSPALVFLANDMPEAVVVSFRGAVHVAMSGPAEDIAAGAADRAARLAQMSGPALDAGIGTFEVVATGDGTLIAASRPPVGAERLIWRQAPDLTVERLGGFVGADLEDADHQLLLVDLRGVADFKPRGAFLTVGARQGVFFDGRHLNVPGQQEVIRRFAYLGTDPVSPEDDLHRIAKYLEYTADESVPDQSHIARSSGPLVILDQVADLLVRGWVQPAQGDSRLLVTPEAWPEQVPAGEVDWVAGFLLGVLERGKDLRAFIGPEAGVFAACSRASPTSLSLDLGQPGPLDVTRQGEQVLVSLAGRSCDTARRHLGYAVRSVRAKPDYHALHLRPGRSPTVPNLVIAQKAKSDPVQELWGGVTDQMFLCRARLDPEAEVIGGLADWLLSGKAPCDWAIHDAAGKTALVSGQGELAVIAGNRSRSVEATALADEHRLSTLTWFSEAGLRACAARLSLSGPLATGARIIDDPCGSLAIATTADPSFRPLVTRARPGVDPLDPVLLERLATVLATSAEPGEAAPFWLDFPYQTRRTVVAIFDDPKASEVLLLGSRGCAWVTLAGTTGVDELARLLEPGLPGSTPRHIQVQTQSLLGPWGAVTLVAQRPDTACARSGRVDMTPPGLVIYSDKSPPWTFRGNRPHVDQAWYPLDLTETPRQVIAGMATNTKVAEYVGHQLRPGIGRRALWFSPASDPAQDKVRYVLTWDSDKVLCFALLHSQDEGAAITRAGFEKAVRQLTSHGYGPEELIEALNTLEGGTPNERWYEPLAADPRGLLVREAAPGCPLQG</sequence>
<protein>
    <submittedName>
        <fullName evidence="3">Uncharacterized protein</fullName>
    </submittedName>
</protein>
<evidence type="ECO:0000256" key="1">
    <source>
        <dbReference type="SAM" id="MobiDB-lite"/>
    </source>
</evidence>